<gene>
    <name evidence="8" type="ORF">H9870_09680</name>
</gene>
<accession>A0A9D1RSI1</accession>
<evidence type="ECO:0000256" key="1">
    <source>
        <dbReference type="ARBA" id="ARBA00004141"/>
    </source>
</evidence>
<name>A0A9D1RSI1_9CORY</name>
<reference evidence="8" key="2">
    <citation type="submission" date="2021-04" db="EMBL/GenBank/DDBJ databases">
        <authorList>
            <person name="Gilroy R."/>
        </authorList>
    </citation>
    <scope>NUCLEOTIDE SEQUENCE</scope>
    <source>
        <strain evidence="8">CHK32-1732</strain>
    </source>
</reference>
<comment type="subcellular location">
    <subcellularLocation>
        <location evidence="1">Membrane</location>
        <topology evidence="1">Multi-pass membrane protein</topology>
    </subcellularLocation>
</comment>
<evidence type="ECO:0000256" key="6">
    <source>
        <dbReference type="SAM" id="Phobius"/>
    </source>
</evidence>
<evidence type="ECO:0000256" key="3">
    <source>
        <dbReference type="ARBA" id="ARBA00022692"/>
    </source>
</evidence>
<feature type="transmembrane region" description="Helical" evidence="6">
    <location>
        <begin position="20"/>
        <end position="47"/>
    </location>
</feature>
<dbReference type="EMBL" id="DXGC01000078">
    <property type="protein sequence ID" value="HIW91916.1"/>
    <property type="molecule type" value="Genomic_DNA"/>
</dbReference>
<keyword evidence="3 6" id="KW-0812">Transmembrane</keyword>
<dbReference type="AlphaFoldDB" id="A0A9D1RSI1"/>
<keyword evidence="4 6" id="KW-1133">Transmembrane helix</keyword>
<feature type="transmembrane region" description="Helical" evidence="6">
    <location>
        <begin position="59"/>
        <end position="83"/>
    </location>
</feature>
<sequence>MFRFIATGVVGAVVDFGSTYLLFLAGMSDGVSKTIGFILGTLTAYLINRRWTFQAEASVKRFLITMFSYLVTYGVQVTLYTVSIPWLEDMDLDKFWVRAISFVIAQGTATVLNFIIQRWIIFRN</sequence>
<protein>
    <submittedName>
        <fullName evidence="8">GtrA family protein</fullName>
    </submittedName>
</protein>
<dbReference type="GO" id="GO:0005886">
    <property type="term" value="C:plasma membrane"/>
    <property type="evidence" value="ECO:0007669"/>
    <property type="project" value="TreeGrafter"/>
</dbReference>
<proteinExistence type="inferred from homology"/>
<dbReference type="PANTHER" id="PTHR38459:SF6">
    <property type="entry name" value="ARABINOGALACTAN BIOSYNTHESIS RECRUITING PROTEIN RV3789"/>
    <property type="match status" value="1"/>
</dbReference>
<evidence type="ECO:0000313" key="8">
    <source>
        <dbReference type="EMBL" id="HIW91916.1"/>
    </source>
</evidence>
<reference evidence="8" key="1">
    <citation type="journal article" date="2021" name="PeerJ">
        <title>Extensive microbial diversity within the chicken gut microbiome revealed by metagenomics and culture.</title>
        <authorList>
            <person name="Gilroy R."/>
            <person name="Ravi A."/>
            <person name="Getino M."/>
            <person name="Pursley I."/>
            <person name="Horton D.L."/>
            <person name="Alikhan N.F."/>
            <person name="Baker D."/>
            <person name="Gharbi K."/>
            <person name="Hall N."/>
            <person name="Watson M."/>
            <person name="Adriaenssens E.M."/>
            <person name="Foster-Nyarko E."/>
            <person name="Jarju S."/>
            <person name="Secka A."/>
            <person name="Antonio M."/>
            <person name="Oren A."/>
            <person name="Chaudhuri R.R."/>
            <person name="La Ragione R."/>
            <person name="Hildebrand F."/>
            <person name="Pallen M.J."/>
        </authorList>
    </citation>
    <scope>NUCLEOTIDE SEQUENCE</scope>
    <source>
        <strain evidence="8">CHK32-1732</strain>
    </source>
</reference>
<dbReference type="PANTHER" id="PTHR38459">
    <property type="entry name" value="PROPHAGE BACTOPRENOL-LINKED GLUCOSE TRANSLOCASE HOMOLOG"/>
    <property type="match status" value="1"/>
</dbReference>
<comment type="caution">
    <text evidence="8">The sequence shown here is derived from an EMBL/GenBank/DDBJ whole genome shotgun (WGS) entry which is preliminary data.</text>
</comment>
<dbReference type="InterPro" id="IPR007267">
    <property type="entry name" value="GtrA_DPMS_TM"/>
</dbReference>
<evidence type="ECO:0000256" key="2">
    <source>
        <dbReference type="ARBA" id="ARBA00009399"/>
    </source>
</evidence>
<feature type="domain" description="GtrA/DPMS transmembrane" evidence="7">
    <location>
        <begin position="3"/>
        <end position="122"/>
    </location>
</feature>
<evidence type="ECO:0000256" key="5">
    <source>
        <dbReference type="ARBA" id="ARBA00023136"/>
    </source>
</evidence>
<feature type="transmembrane region" description="Helical" evidence="6">
    <location>
        <begin position="95"/>
        <end position="116"/>
    </location>
</feature>
<comment type="similarity">
    <text evidence="2">Belongs to the GtrA family.</text>
</comment>
<evidence type="ECO:0000259" key="7">
    <source>
        <dbReference type="Pfam" id="PF04138"/>
    </source>
</evidence>
<organism evidence="8 9">
    <name type="scientific">Candidatus Corynebacterium avicola</name>
    <dbReference type="NCBI Taxonomy" id="2838527"/>
    <lineage>
        <taxon>Bacteria</taxon>
        <taxon>Bacillati</taxon>
        <taxon>Actinomycetota</taxon>
        <taxon>Actinomycetes</taxon>
        <taxon>Mycobacteriales</taxon>
        <taxon>Corynebacteriaceae</taxon>
        <taxon>Corynebacterium</taxon>
    </lineage>
</organism>
<evidence type="ECO:0000256" key="4">
    <source>
        <dbReference type="ARBA" id="ARBA00022989"/>
    </source>
</evidence>
<dbReference type="InterPro" id="IPR051401">
    <property type="entry name" value="GtrA_CellWall_Glycosyl"/>
</dbReference>
<dbReference type="Pfam" id="PF04138">
    <property type="entry name" value="GtrA_DPMS_TM"/>
    <property type="match status" value="1"/>
</dbReference>
<evidence type="ECO:0000313" key="9">
    <source>
        <dbReference type="Proteomes" id="UP000824190"/>
    </source>
</evidence>
<dbReference type="Proteomes" id="UP000824190">
    <property type="component" value="Unassembled WGS sequence"/>
</dbReference>
<dbReference type="GO" id="GO:0000271">
    <property type="term" value="P:polysaccharide biosynthetic process"/>
    <property type="evidence" value="ECO:0007669"/>
    <property type="project" value="InterPro"/>
</dbReference>
<keyword evidence="5 6" id="KW-0472">Membrane</keyword>